<gene>
    <name evidence="2" type="ORF">B0A62_24655</name>
    <name evidence="1" type="ORF">IW20_24350</name>
</gene>
<dbReference type="Proteomes" id="UP000198424">
    <property type="component" value="Unassembled WGS sequence"/>
</dbReference>
<evidence type="ECO:0000313" key="4">
    <source>
        <dbReference type="Proteomes" id="UP000198424"/>
    </source>
</evidence>
<dbReference type="OrthoDB" id="1275040at2"/>
<evidence type="ECO:0000313" key="3">
    <source>
        <dbReference type="Proteomes" id="UP000028712"/>
    </source>
</evidence>
<reference evidence="1 3" key="1">
    <citation type="submission" date="2014-07" db="EMBL/GenBank/DDBJ databases">
        <title>Genome of Flavobacterium hydatis DSM 2063.</title>
        <authorList>
            <person name="Pipes S.E."/>
            <person name="Stropko S.J."/>
            <person name="Newman J.D."/>
        </authorList>
    </citation>
    <scope>NUCLEOTIDE SEQUENCE [LARGE SCALE GENOMIC DNA]</scope>
    <source>
        <strain evidence="1 3">DSM 2063</strain>
    </source>
</reference>
<dbReference type="EMBL" id="JPRM01000055">
    <property type="protein sequence ID" value="KFF07751.1"/>
    <property type="molecule type" value="Genomic_DNA"/>
</dbReference>
<proteinExistence type="predicted"/>
<dbReference type="RefSeq" id="WP_035628468.1">
    <property type="nucleotide sequence ID" value="NZ_JBEWQG010000014.1"/>
</dbReference>
<evidence type="ECO:0000313" key="2">
    <source>
        <dbReference type="EMBL" id="OXA85314.1"/>
    </source>
</evidence>
<reference evidence="2 4" key="2">
    <citation type="submission" date="2016-11" db="EMBL/GenBank/DDBJ databases">
        <title>Whole genomes of Flavobacteriaceae.</title>
        <authorList>
            <person name="Stine C."/>
            <person name="Li C."/>
            <person name="Tadesse D."/>
        </authorList>
    </citation>
    <scope>NUCLEOTIDE SEQUENCE [LARGE SCALE GENOMIC DNA]</scope>
    <source>
        <strain evidence="2 4">ATCC 29551</strain>
    </source>
</reference>
<evidence type="ECO:0000313" key="1">
    <source>
        <dbReference type="EMBL" id="KFF07751.1"/>
    </source>
</evidence>
<sequence>MAKIKDSIHKKQLYHFSFDTIDCENDFTDYAEAKEYLLCVLVNTKVLDVLAINERSLILEFDSEQPKLFAYLKTNLEKYFYFTVSQIPISDKNSPTIQINRDIMLAIHQKMLLKNLKCSTSILRKISIY</sequence>
<dbReference type="Proteomes" id="UP000028712">
    <property type="component" value="Unassembled WGS sequence"/>
</dbReference>
<dbReference type="EMBL" id="MUGY01000060">
    <property type="protein sequence ID" value="OXA85314.1"/>
    <property type="molecule type" value="Genomic_DNA"/>
</dbReference>
<protein>
    <submittedName>
        <fullName evidence="1">Uncharacterized protein</fullName>
    </submittedName>
</protein>
<dbReference type="AlphaFoldDB" id="A0A085ZTI7"/>
<keyword evidence="4" id="KW-1185">Reference proteome</keyword>
<organism evidence="1 3">
    <name type="scientific">Flavobacterium hydatis</name>
    <name type="common">Cytophaga aquatilis</name>
    <dbReference type="NCBI Taxonomy" id="991"/>
    <lineage>
        <taxon>Bacteria</taxon>
        <taxon>Pseudomonadati</taxon>
        <taxon>Bacteroidota</taxon>
        <taxon>Flavobacteriia</taxon>
        <taxon>Flavobacteriales</taxon>
        <taxon>Flavobacteriaceae</taxon>
        <taxon>Flavobacterium</taxon>
    </lineage>
</organism>
<comment type="caution">
    <text evidence="1">The sequence shown here is derived from an EMBL/GenBank/DDBJ whole genome shotgun (WGS) entry which is preliminary data.</text>
</comment>
<accession>A0A085ZTI7</accession>
<name>A0A085ZTI7_FLAHY</name>